<accession>A0A011SXP3</accession>
<dbReference type="eggNOG" id="COG3328">
    <property type="taxonomic scope" value="Bacteria"/>
</dbReference>
<dbReference type="GO" id="GO:0006313">
    <property type="term" value="P:DNA transposition"/>
    <property type="evidence" value="ECO:0007669"/>
    <property type="project" value="UniProtKB-UniRule"/>
</dbReference>
<dbReference type="RefSeq" id="WP_035029080.1">
    <property type="nucleotide sequence ID" value="NZ_KK073895.1"/>
</dbReference>
<reference evidence="8 10" key="2">
    <citation type="submission" date="2019-03" db="EMBL/GenBank/DDBJ databases">
        <title>Genomic Encyclopedia of Type Strains, Phase IV (KMG-IV): sequencing the most valuable type-strain genomes for metagenomic binning, comparative biology and taxonomic classification.</title>
        <authorList>
            <person name="Goeker M."/>
        </authorList>
    </citation>
    <scope>NUCLEOTIDE SEQUENCE [LARGE SCALE GENOMIC DNA]</scope>
    <source>
        <strain evidence="8 10">DSM 11603</strain>
    </source>
</reference>
<evidence type="ECO:0000256" key="6">
    <source>
        <dbReference type="RuleBase" id="RU365089"/>
    </source>
</evidence>
<dbReference type="InterPro" id="IPR001207">
    <property type="entry name" value="Transposase_mutator"/>
</dbReference>
<keyword evidence="6" id="KW-0814">Transposable element</keyword>
<dbReference type="Proteomes" id="UP000294958">
    <property type="component" value="Unassembled WGS sequence"/>
</dbReference>
<dbReference type="PANTHER" id="PTHR33217">
    <property type="entry name" value="TRANSPOSASE FOR INSERTION SEQUENCE ELEMENT IS1081"/>
    <property type="match status" value="1"/>
</dbReference>
<evidence type="ECO:0000313" key="10">
    <source>
        <dbReference type="Proteomes" id="UP000294958"/>
    </source>
</evidence>
<dbReference type="EMBL" id="JENY01000023">
    <property type="protein sequence ID" value="EXL03989.1"/>
    <property type="molecule type" value="Genomic_DNA"/>
</dbReference>
<keyword evidence="4 6" id="KW-0238">DNA-binding</keyword>
<dbReference type="PANTHER" id="PTHR33217:SF7">
    <property type="entry name" value="TRANSPOSASE FOR INSERTION SEQUENCE ELEMENT IS1081"/>
    <property type="match status" value="1"/>
</dbReference>
<dbReference type="AlphaFoldDB" id="A0A011SXP3"/>
<dbReference type="PATRIC" id="fig|69279.3.peg.3329"/>
<evidence type="ECO:0000313" key="9">
    <source>
        <dbReference type="Proteomes" id="UP000019849"/>
    </source>
</evidence>
<comment type="similarity">
    <text evidence="2 6">Belongs to the transposase mutator family.</text>
</comment>
<dbReference type="NCBIfam" id="NF033543">
    <property type="entry name" value="transpos_IS256"/>
    <property type="match status" value="1"/>
</dbReference>
<organism evidence="7 9">
    <name type="scientific">Aquamicrobium defluvii</name>
    <dbReference type="NCBI Taxonomy" id="69279"/>
    <lineage>
        <taxon>Bacteria</taxon>
        <taxon>Pseudomonadati</taxon>
        <taxon>Pseudomonadota</taxon>
        <taxon>Alphaproteobacteria</taxon>
        <taxon>Hyphomicrobiales</taxon>
        <taxon>Phyllobacteriaceae</taxon>
        <taxon>Aquamicrobium</taxon>
    </lineage>
</organism>
<name>A0A011SXP3_9HYPH</name>
<evidence type="ECO:0000256" key="4">
    <source>
        <dbReference type="ARBA" id="ARBA00023125"/>
    </source>
</evidence>
<gene>
    <name evidence="7" type="ORF">BG36_11170</name>
    <name evidence="8" type="ORF">DES43_1831</name>
</gene>
<protein>
    <recommendedName>
        <fullName evidence="6">Mutator family transposase</fullName>
    </recommendedName>
</protein>
<dbReference type="GO" id="GO:0004803">
    <property type="term" value="F:transposase activity"/>
    <property type="evidence" value="ECO:0007669"/>
    <property type="project" value="UniProtKB-UniRule"/>
</dbReference>
<evidence type="ECO:0000256" key="1">
    <source>
        <dbReference type="ARBA" id="ARBA00002190"/>
    </source>
</evidence>
<comment type="caution">
    <text evidence="7">The sequence shown here is derived from an EMBL/GenBank/DDBJ whole genome shotgun (WGS) entry which is preliminary data.</text>
</comment>
<sequence>MTDPISKSQSAHLTGQPDARLFDTWIDPIETGVRERVRDWIEALIQAELEAALGRPRYGRAPAGEPSVGTRGYRNGCRSRTLTGTFGPTEISVPRARLHTQDGGTTEWRSATLRAYQRRTKAADALIASAYLSGTNTRRVRRALAALFGGAVGKDTVSRVWRKVQADWQAWNQRSLADEPIVRLILDGTVVRVRLDRKATSISLLVVIGIREDGQKVLLAVRNMGGETTAAWRAVLDDLVARQLRRPAFVIVDGAPGLEQALAAVWNGVPLQRCTVHKHRNLLAHAPKRLSDEITADYTDMIYATTVEEIAERRQAFLRKWRLRHRAVADSLEEAGDALFAFTKLPPSQWKSARTTNAIERLHEEFKRRIKTQTVLPSAATAAMLFWALLASGQITMRKVDGWKTLTQASAAKDTIDLAA</sequence>
<evidence type="ECO:0000256" key="5">
    <source>
        <dbReference type="ARBA" id="ARBA00023172"/>
    </source>
</evidence>
<proteinExistence type="inferred from homology"/>
<reference evidence="7 9" key="1">
    <citation type="submission" date="2014-02" db="EMBL/GenBank/DDBJ databases">
        <title>Aquamicrobium defluvii Genome sequencing.</title>
        <authorList>
            <person name="Wang X."/>
        </authorList>
    </citation>
    <scope>NUCLEOTIDE SEQUENCE [LARGE SCALE GENOMIC DNA]</scope>
    <source>
        <strain evidence="7 9">W13Z1</strain>
    </source>
</reference>
<dbReference type="HOGENOM" id="CLU_036805_8_0_5"/>
<evidence type="ECO:0000313" key="7">
    <source>
        <dbReference type="EMBL" id="EXL03989.1"/>
    </source>
</evidence>
<evidence type="ECO:0000313" key="8">
    <source>
        <dbReference type="EMBL" id="TDR27022.1"/>
    </source>
</evidence>
<evidence type="ECO:0000256" key="2">
    <source>
        <dbReference type="ARBA" id="ARBA00010961"/>
    </source>
</evidence>
<keyword evidence="5 6" id="KW-0233">DNA recombination</keyword>
<evidence type="ECO:0000256" key="3">
    <source>
        <dbReference type="ARBA" id="ARBA00022578"/>
    </source>
</evidence>
<dbReference type="Proteomes" id="UP000019849">
    <property type="component" value="Unassembled WGS sequence"/>
</dbReference>
<dbReference type="GO" id="GO:0003677">
    <property type="term" value="F:DNA binding"/>
    <property type="evidence" value="ECO:0007669"/>
    <property type="project" value="UniProtKB-UniRule"/>
</dbReference>
<dbReference type="Pfam" id="PF00872">
    <property type="entry name" value="Transposase_mut"/>
    <property type="match status" value="1"/>
</dbReference>
<keyword evidence="10" id="KW-1185">Reference proteome</keyword>
<dbReference type="EMBL" id="SNZF01000083">
    <property type="protein sequence ID" value="TDR27022.1"/>
    <property type="molecule type" value="Genomic_DNA"/>
</dbReference>
<keyword evidence="3 6" id="KW-0815">Transposition</keyword>
<comment type="function">
    <text evidence="1 6">Required for the transposition of the insertion element.</text>
</comment>
<dbReference type="STRING" id="69279.BG36_11170"/>